<dbReference type="PROSITE" id="PS00189">
    <property type="entry name" value="LIPOYL"/>
    <property type="match status" value="1"/>
</dbReference>
<dbReference type="GO" id="GO:0009249">
    <property type="term" value="P:protein lipoylation"/>
    <property type="evidence" value="ECO:0007669"/>
    <property type="project" value="TreeGrafter"/>
</dbReference>
<dbReference type="Gene3D" id="2.40.50.100">
    <property type="match status" value="1"/>
</dbReference>
<feature type="domain" description="Lipoyl-binding" evidence="5">
    <location>
        <begin position="20"/>
        <end position="102"/>
    </location>
</feature>
<dbReference type="InterPro" id="IPR002930">
    <property type="entry name" value="GCV_H"/>
</dbReference>
<evidence type="ECO:0000256" key="4">
    <source>
        <dbReference type="PIRSR" id="PIRSR617453-50"/>
    </source>
</evidence>
<dbReference type="NCBIfam" id="NF002270">
    <property type="entry name" value="PRK01202.1"/>
    <property type="match status" value="1"/>
</dbReference>
<reference evidence="6 7" key="1">
    <citation type="submission" date="2016-02" db="EMBL/GenBank/DDBJ databases">
        <authorList>
            <person name="Wen L."/>
            <person name="He K."/>
            <person name="Yang H."/>
        </authorList>
    </citation>
    <scope>NUCLEOTIDE SEQUENCE [LARGE SCALE GENOMIC DNA]</scope>
    <source>
        <strain evidence="6 7">TSA40</strain>
    </source>
</reference>
<sequence>MSKTKYTQEHEWLRIEEDGLVTVGITDYAQDHLGDLVFVQLPEAGKELAKGDEAAVIESVKAAGEINMPVAGVVTEVNGTLADEPGKVNEDPMGAGWFFKFKVSQASDLDGLMDEAGYKAFVESQG</sequence>
<proteinExistence type="inferred from homology"/>
<comment type="function">
    <text evidence="3">The glycine cleavage system catalyzes the degradation of glycine. The H protein shuttles the methylamine group of glycine from the P protein to the T protein.</text>
</comment>
<dbReference type="SUPFAM" id="SSF51230">
    <property type="entry name" value="Single hybrid motif"/>
    <property type="match status" value="1"/>
</dbReference>
<comment type="cofactor">
    <cofactor evidence="3">
        <name>(R)-lipoate</name>
        <dbReference type="ChEBI" id="CHEBI:83088"/>
    </cofactor>
    <text evidence="3">Binds 1 lipoyl cofactor covalently.</text>
</comment>
<dbReference type="InterPro" id="IPR003016">
    <property type="entry name" value="2-oxoA_DH_lipoyl-BS"/>
</dbReference>
<dbReference type="NCBIfam" id="TIGR00527">
    <property type="entry name" value="gcvH"/>
    <property type="match status" value="1"/>
</dbReference>
<dbReference type="InterPro" id="IPR033753">
    <property type="entry name" value="GCV_H/Fam206"/>
</dbReference>
<dbReference type="CDD" id="cd06848">
    <property type="entry name" value="GCS_H"/>
    <property type="match status" value="1"/>
</dbReference>
<accession>A0A254T9P3</accession>
<evidence type="ECO:0000256" key="3">
    <source>
        <dbReference type="HAMAP-Rule" id="MF_00272"/>
    </source>
</evidence>
<dbReference type="EMBL" id="LSTO01000001">
    <property type="protein sequence ID" value="OWW19361.1"/>
    <property type="molecule type" value="Genomic_DNA"/>
</dbReference>
<dbReference type="AlphaFoldDB" id="A0A254T9P3"/>
<dbReference type="PROSITE" id="PS50968">
    <property type="entry name" value="BIOTINYL_LIPOYL"/>
    <property type="match status" value="1"/>
</dbReference>
<dbReference type="Proteomes" id="UP000197535">
    <property type="component" value="Unassembled WGS sequence"/>
</dbReference>
<evidence type="ECO:0000256" key="2">
    <source>
        <dbReference type="ARBA" id="ARBA00022823"/>
    </source>
</evidence>
<dbReference type="PANTHER" id="PTHR11715:SF3">
    <property type="entry name" value="GLYCINE CLEAVAGE SYSTEM H PROTEIN-RELATED"/>
    <property type="match status" value="1"/>
</dbReference>
<dbReference type="GO" id="GO:0005829">
    <property type="term" value="C:cytosol"/>
    <property type="evidence" value="ECO:0007669"/>
    <property type="project" value="TreeGrafter"/>
</dbReference>
<dbReference type="GO" id="GO:0019464">
    <property type="term" value="P:glycine decarboxylation via glycine cleavage system"/>
    <property type="evidence" value="ECO:0007669"/>
    <property type="project" value="UniProtKB-UniRule"/>
</dbReference>
<evidence type="ECO:0000256" key="1">
    <source>
        <dbReference type="ARBA" id="ARBA00009249"/>
    </source>
</evidence>
<dbReference type="InterPro" id="IPR000089">
    <property type="entry name" value="Biotin_lipoyl"/>
</dbReference>
<organism evidence="6 7">
    <name type="scientific">Noviherbaspirillum denitrificans</name>
    <dbReference type="NCBI Taxonomy" id="1968433"/>
    <lineage>
        <taxon>Bacteria</taxon>
        <taxon>Pseudomonadati</taxon>
        <taxon>Pseudomonadota</taxon>
        <taxon>Betaproteobacteria</taxon>
        <taxon>Burkholderiales</taxon>
        <taxon>Oxalobacteraceae</taxon>
        <taxon>Noviherbaspirillum</taxon>
    </lineage>
</organism>
<dbReference type="RefSeq" id="WP_088706273.1">
    <property type="nucleotide sequence ID" value="NZ_LSTO01000001.1"/>
</dbReference>
<name>A0A254T9P3_9BURK</name>
<dbReference type="InterPro" id="IPR017453">
    <property type="entry name" value="GCV_H_sub"/>
</dbReference>
<feature type="modified residue" description="N6-lipoyllysine" evidence="3 4">
    <location>
        <position position="61"/>
    </location>
</feature>
<keyword evidence="2 3" id="KW-0450">Lipoyl</keyword>
<evidence type="ECO:0000313" key="7">
    <source>
        <dbReference type="Proteomes" id="UP000197535"/>
    </source>
</evidence>
<evidence type="ECO:0000313" key="6">
    <source>
        <dbReference type="EMBL" id="OWW19361.1"/>
    </source>
</evidence>
<dbReference type="PANTHER" id="PTHR11715">
    <property type="entry name" value="GLYCINE CLEAVAGE SYSTEM H PROTEIN"/>
    <property type="match status" value="1"/>
</dbReference>
<keyword evidence="7" id="KW-1185">Reference proteome</keyword>
<evidence type="ECO:0000259" key="5">
    <source>
        <dbReference type="PROSITE" id="PS50968"/>
    </source>
</evidence>
<gene>
    <name evidence="3" type="primary">gcvH</name>
    <name evidence="6" type="ORF">AYR66_07420</name>
</gene>
<dbReference type="Pfam" id="PF01597">
    <property type="entry name" value="GCV_H"/>
    <property type="match status" value="1"/>
</dbReference>
<comment type="subunit">
    <text evidence="3">The glycine cleavage system is composed of four proteins: P, T, L and H.</text>
</comment>
<dbReference type="OrthoDB" id="9796712at2"/>
<dbReference type="HAMAP" id="MF_00272">
    <property type="entry name" value="GcvH"/>
    <property type="match status" value="1"/>
</dbReference>
<comment type="similarity">
    <text evidence="1 3">Belongs to the GcvH family.</text>
</comment>
<dbReference type="GO" id="GO:0005960">
    <property type="term" value="C:glycine cleavage complex"/>
    <property type="evidence" value="ECO:0007669"/>
    <property type="project" value="InterPro"/>
</dbReference>
<dbReference type="InterPro" id="IPR011053">
    <property type="entry name" value="Single_hybrid_motif"/>
</dbReference>
<protein>
    <recommendedName>
        <fullName evidence="3">Glycine cleavage system H protein</fullName>
    </recommendedName>
</protein>
<comment type="caution">
    <text evidence="6">The sequence shown here is derived from an EMBL/GenBank/DDBJ whole genome shotgun (WGS) entry which is preliminary data.</text>
</comment>